<evidence type="ECO:0000259" key="9">
    <source>
        <dbReference type="PROSITE" id="PS50056"/>
    </source>
</evidence>
<dbReference type="STRING" id="53468.A0A0R3UQ38"/>
<evidence type="ECO:0000313" key="12">
    <source>
        <dbReference type="Proteomes" id="UP000267029"/>
    </source>
</evidence>
<dbReference type="InterPro" id="IPR000242">
    <property type="entry name" value="PTP_cat"/>
</dbReference>
<dbReference type="SMART" id="SM00404">
    <property type="entry name" value="PTPc_motif"/>
    <property type="match status" value="1"/>
</dbReference>
<gene>
    <name evidence="11" type="ORF">MCOS_LOCUS9985</name>
</gene>
<name>A0A0R3UQ38_MESCO</name>
<dbReference type="Pfam" id="PF00102">
    <property type="entry name" value="Y_phosphatase"/>
    <property type="match status" value="1"/>
</dbReference>
<keyword evidence="5 7" id="KW-0472">Membrane</keyword>
<keyword evidence="4" id="KW-0904">Protein phosphatase</keyword>
<dbReference type="CDD" id="cd00063">
    <property type="entry name" value="FN3"/>
    <property type="match status" value="2"/>
</dbReference>
<comment type="subcellular location">
    <subcellularLocation>
        <location evidence="1">Membrane</location>
        <topology evidence="1">Single-pass membrane protein</topology>
    </subcellularLocation>
</comment>
<comment type="catalytic activity">
    <reaction evidence="6">
        <text>O-phospho-L-tyrosyl-[protein] + H2O = L-tyrosyl-[protein] + phosphate</text>
        <dbReference type="Rhea" id="RHEA:10684"/>
        <dbReference type="Rhea" id="RHEA-COMP:10136"/>
        <dbReference type="Rhea" id="RHEA-COMP:20101"/>
        <dbReference type="ChEBI" id="CHEBI:15377"/>
        <dbReference type="ChEBI" id="CHEBI:43474"/>
        <dbReference type="ChEBI" id="CHEBI:46858"/>
        <dbReference type="ChEBI" id="CHEBI:61978"/>
        <dbReference type="EC" id="3.1.3.48"/>
    </reaction>
</comment>
<evidence type="ECO:0000256" key="2">
    <source>
        <dbReference type="ARBA" id="ARBA00022729"/>
    </source>
</evidence>
<protein>
    <recommendedName>
        <fullName evidence="13">Protein-tyrosine-phosphatase</fullName>
    </recommendedName>
</protein>
<dbReference type="GO" id="GO:0004725">
    <property type="term" value="F:protein tyrosine phosphatase activity"/>
    <property type="evidence" value="ECO:0007669"/>
    <property type="project" value="UniProtKB-EC"/>
</dbReference>
<dbReference type="SMART" id="SM00060">
    <property type="entry name" value="FN3"/>
    <property type="match status" value="3"/>
</dbReference>
<dbReference type="Gene3D" id="3.90.190.10">
    <property type="entry name" value="Protein tyrosine phosphatase superfamily"/>
    <property type="match status" value="1"/>
</dbReference>
<dbReference type="Proteomes" id="UP000267029">
    <property type="component" value="Unassembled WGS sequence"/>
</dbReference>
<dbReference type="Gene3D" id="2.60.40.10">
    <property type="entry name" value="Immunoglobulins"/>
    <property type="match status" value="1"/>
</dbReference>
<feature type="domain" description="Tyrosine-protein phosphatase" evidence="8">
    <location>
        <begin position="382"/>
        <end position="642"/>
    </location>
</feature>
<dbReference type="GO" id="GO:0016020">
    <property type="term" value="C:membrane"/>
    <property type="evidence" value="ECO:0007669"/>
    <property type="project" value="UniProtKB-SubCell"/>
</dbReference>
<dbReference type="CDD" id="cd00047">
    <property type="entry name" value="PTPc"/>
    <property type="match status" value="1"/>
</dbReference>
<dbReference type="EMBL" id="UXSR01005915">
    <property type="protein sequence ID" value="VDD83982.1"/>
    <property type="molecule type" value="Genomic_DNA"/>
</dbReference>
<keyword evidence="2" id="KW-0732">Signal</keyword>
<dbReference type="AlphaFoldDB" id="A0A0R3UQ38"/>
<keyword evidence="12" id="KW-1185">Reference proteome</keyword>
<feature type="domain" description="Tyrosine specific protein phosphatases" evidence="9">
    <location>
        <begin position="566"/>
        <end position="638"/>
    </location>
</feature>
<evidence type="ECO:0000256" key="5">
    <source>
        <dbReference type="ARBA" id="ARBA00023136"/>
    </source>
</evidence>
<evidence type="ECO:0000256" key="3">
    <source>
        <dbReference type="ARBA" id="ARBA00022801"/>
    </source>
</evidence>
<reference evidence="11 12" key="1">
    <citation type="submission" date="2018-10" db="EMBL/GenBank/DDBJ databases">
        <authorList>
            <consortium name="Pathogen Informatics"/>
        </authorList>
    </citation>
    <scope>NUCLEOTIDE SEQUENCE [LARGE SCALE GENOMIC DNA]</scope>
</reference>
<dbReference type="InterPro" id="IPR003595">
    <property type="entry name" value="Tyr_Pase_cat"/>
</dbReference>
<dbReference type="PROSITE" id="PS50055">
    <property type="entry name" value="TYR_PHOSPHATASE_PTP"/>
    <property type="match status" value="1"/>
</dbReference>
<feature type="domain" description="Fibronectin type-III" evidence="10">
    <location>
        <begin position="202"/>
        <end position="301"/>
    </location>
</feature>
<evidence type="ECO:0000256" key="1">
    <source>
        <dbReference type="ARBA" id="ARBA00004167"/>
    </source>
</evidence>
<dbReference type="SMART" id="SM00194">
    <property type="entry name" value="PTPc"/>
    <property type="match status" value="1"/>
</dbReference>
<dbReference type="PRINTS" id="PR00700">
    <property type="entry name" value="PRTYPHPHTASE"/>
</dbReference>
<feature type="transmembrane region" description="Helical" evidence="7">
    <location>
        <begin position="305"/>
        <end position="329"/>
    </location>
</feature>
<dbReference type="InterPro" id="IPR050348">
    <property type="entry name" value="Protein-Tyr_Phosphatase"/>
</dbReference>
<dbReference type="InterPro" id="IPR000387">
    <property type="entry name" value="Tyr_Pase_dom"/>
</dbReference>
<sequence length="664" mass="71230">METRNLQNFFAAAPGKITVSPGSSSSLDVAVETPTDATGIGRYEVSTVGVTPPSLCTIRPGGNLWCRLEGLQAATKYEVIASGCINGSYPVVCSHNVVASGWTKAYPPAKASVTPSSNTSIVVQVGAPADATGIGFYLANVVGAEPAKSCTIYLSDEMLKCHLGDLEAAAEYNVTVNACISGTDPSVCSDSLVASGWTKPNPPTEMAVESVNSGSVYVSWPKPNFATENTAFYQVSARQRPVDASEMDNLFCIANVSINEVGCSINGLTAGTTYTIFGKSCISVGLCGNEVEVGSITTESKPQNIALIVSLTVIFVAAAVVISLGILYWKRRSSQNGAKNIEEKPAPVDLANFKTVLENASSKREKLLYLTQIAARFVPDLNRCNNTLPYDQSRVQLRQGSSGPLKELGSNGVVTQSGKLADSYINASYVRGPIYTKTGAAMAPSHDSAPEYIAAQAPLPHTVADFLTMIYEQKSPHIVMLCSTFENGECKCARYWPDQDTETFASKTHSVTVTKVKAQAMQMCTLREFSILPREGKDPWTVKQIQLTSSNDRGMLSIDGTYAILLTHLSLLAQLAAGTHGPPTVHCSTGGGRAGTFLCARYILDRLRKDPSKIDVFGTALALRINHKNFVKSPTELKFLYKFAEYCIAREAIQPNGKVERGKW</sequence>
<evidence type="ECO:0000313" key="11">
    <source>
        <dbReference type="EMBL" id="VDD83982.1"/>
    </source>
</evidence>
<dbReference type="InterPro" id="IPR036116">
    <property type="entry name" value="FN3_sf"/>
</dbReference>
<evidence type="ECO:0008006" key="13">
    <source>
        <dbReference type="Google" id="ProtNLM"/>
    </source>
</evidence>
<proteinExistence type="predicted"/>
<dbReference type="PANTHER" id="PTHR19134">
    <property type="entry name" value="RECEPTOR-TYPE TYROSINE-PROTEIN PHOSPHATASE"/>
    <property type="match status" value="1"/>
</dbReference>
<feature type="domain" description="Fibronectin type-III" evidence="10">
    <location>
        <begin position="107"/>
        <end position="201"/>
    </location>
</feature>
<dbReference type="InterPro" id="IPR003961">
    <property type="entry name" value="FN3_dom"/>
</dbReference>
<keyword evidence="7" id="KW-0812">Transmembrane</keyword>
<dbReference type="PROSITE" id="PS50056">
    <property type="entry name" value="TYR_PHOSPHATASE_2"/>
    <property type="match status" value="1"/>
</dbReference>
<dbReference type="PANTHER" id="PTHR19134:SF543">
    <property type="entry name" value="PROTEIN-TYROSINE-PHOSPHATASE"/>
    <property type="match status" value="1"/>
</dbReference>
<keyword evidence="3" id="KW-0378">Hydrolase</keyword>
<dbReference type="PROSITE" id="PS50853">
    <property type="entry name" value="FN3"/>
    <property type="match status" value="2"/>
</dbReference>
<evidence type="ECO:0000259" key="10">
    <source>
        <dbReference type="PROSITE" id="PS50853"/>
    </source>
</evidence>
<dbReference type="InterPro" id="IPR013783">
    <property type="entry name" value="Ig-like_fold"/>
</dbReference>
<evidence type="ECO:0000256" key="4">
    <source>
        <dbReference type="ARBA" id="ARBA00022912"/>
    </source>
</evidence>
<accession>A0A0R3UQ38</accession>
<dbReference type="SUPFAM" id="SSF49265">
    <property type="entry name" value="Fibronectin type III"/>
    <property type="match status" value="1"/>
</dbReference>
<evidence type="ECO:0000256" key="7">
    <source>
        <dbReference type="SAM" id="Phobius"/>
    </source>
</evidence>
<dbReference type="InterPro" id="IPR029021">
    <property type="entry name" value="Prot-tyrosine_phosphatase-like"/>
</dbReference>
<evidence type="ECO:0000259" key="8">
    <source>
        <dbReference type="PROSITE" id="PS50055"/>
    </source>
</evidence>
<dbReference type="OrthoDB" id="9979034at2759"/>
<dbReference type="SUPFAM" id="SSF52799">
    <property type="entry name" value="(Phosphotyrosine protein) phosphatases II"/>
    <property type="match status" value="1"/>
</dbReference>
<organism evidence="11 12">
    <name type="scientific">Mesocestoides corti</name>
    <name type="common">Flatworm</name>
    <dbReference type="NCBI Taxonomy" id="53468"/>
    <lineage>
        <taxon>Eukaryota</taxon>
        <taxon>Metazoa</taxon>
        <taxon>Spiralia</taxon>
        <taxon>Lophotrochozoa</taxon>
        <taxon>Platyhelminthes</taxon>
        <taxon>Cestoda</taxon>
        <taxon>Eucestoda</taxon>
        <taxon>Cyclophyllidea</taxon>
        <taxon>Mesocestoididae</taxon>
        <taxon>Mesocestoides</taxon>
    </lineage>
</organism>
<keyword evidence="7" id="KW-1133">Transmembrane helix</keyword>
<evidence type="ECO:0000256" key="6">
    <source>
        <dbReference type="ARBA" id="ARBA00051722"/>
    </source>
</evidence>